<organism evidence="1 2">
    <name type="scientific">Linum tenue</name>
    <dbReference type="NCBI Taxonomy" id="586396"/>
    <lineage>
        <taxon>Eukaryota</taxon>
        <taxon>Viridiplantae</taxon>
        <taxon>Streptophyta</taxon>
        <taxon>Embryophyta</taxon>
        <taxon>Tracheophyta</taxon>
        <taxon>Spermatophyta</taxon>
        <taxon>Magnoliopsida</taxon>
        <taxon>eudicotyledons</taxon>
        <taxon>Gunneridae</taxon>
        <taxon>Pentapetalae</taxon>
        <taxon>rosids</taxon>
        <taxon>fabids</taxon>
        <taxon>Malpighiales</taxon>
        <taxon>Linaceae</taxon>
        <taxon>Linum</taxon>
    </lineage>
</organism>
<name>A0AAV0M274_9ROSI</name>
<sequence length="19" mass="1921">MAANCLPPIAKPIHCSSAP</sequence>
<dbReference type="AlphaFoldDB" id="A0AAV0M274"/>
<protein>
    <submittedName>
        <fullName evidence="1">Uncharacterized protein</fullName>
    </submittedName>
</protein>
<gene>
    <name evidence="1" type="ORF">LITE_LOCUS26558</name>
</gene>
<comment type="caution">
    <text evidence="1">The sequence shown here is derived from an EMBL/GenBank/DDBJ whole genome shotgun (WGS) entry which is preliminary data.</text>
</comment>
<reference evidence="1" key="1">
    <citation type="submission" date="2022-08" db="EMBL/GenBank/DDBJ databases">
        <authorList>
            <person name="Gutierrez-Valencia J."/>
        </authorList>
    </citation>
    <scope>NUCLEOTIDE SEQUENCE</scope>
</reference>
<dbReference type="Proteomes" id="UP001154282">
    <property type="component" value="Unassembled WGS sequence"/>
</dbReference>
<evidence type="ECO:0000313" key="1">
    <source>
        <dbReference type="EMBL" id="CAI0440571.1"/>
    </source>
</evidence>
<keyword evidence="2" id="KW-1185">Reference proteome</keyword>
<dbReference type="EMBL" id="CAMGYJ010000007">
    <property type="protein sequence ID" value="CAI0440571.1"/>
    <property type="molecule type" value="Genomic_DNA"/>
</dbReference>
<evidence type="ECO:0000313" key="2">
    <source>
        <dbReference type="Proteomes" id="UP001154282"/>
    </source>
</evidence>
<proteinExistence type="predicted"/>
<accession>A0AAV0M274</accession>